<reference evidence="1 2" key="1">
    <citation type="submission" date="2016-10" db="EMBL/GenBank/DDBJ databases">
        <title>The genome sequence of Colletotrichum fioriniae PJ7.</title>
        <authorList>
            <person name="Baroncelli R."/>
        </authorList>
    </citation>
    <scope>NUCLEOTIDE SEQUENCE [LARGE SCALE GENOMIC DNA]</scope>
    <source>
        <strain evidence="1 2">IMI 309622</strain>
    </source>
</reference>
<evidence type="ECO:0000313" key="2">
    <source>
        <dbReference type="Proteomes" id="UP001240678"/>
    </source>
</evidence>
<dbReference type="Proteomes" id="UP001240678">
    <property type="component" value="Unassembled WGS sequence"/>
</dbReference>
<protein>
    <submittedName>
        <fullName evidence="1">Uncharacterized protein</fullName>
    </submittedName>
</protein>
<sequence>MDLGQCLKAQVWTETWGRQRHCGWTAGLKSSPTGPDPTEAAPLRMPHSALTSLRPHQLLPASSWVLSPFNAHSRSLTTSPHSLTHLHRPSQPHSSDQQCYVFIQTTTSCVRHLSQMEQHTPPSTNFICFFKPTDTLHRNPKHDFCSPDQCSRFIHAYIRGVTAVFHSHRMASDVPG</sequence>
<dbReference type="RefSeq" id="XP_060316202.1">
    <property type="nucleotide sequence ID" value="XM_060452244.1"/>
</dbReference>
<name>A0AAI9Z3A9_9PEZI</name>
<evidence type="ECO:0000313" key="1">
    <source>
        <dbReference type="EMBL" id="KAK1532078.1"/>
    </source>
</evidence>
<comment type="caution">
    <text evidence="1">The sequence shown here is derived from an EMBL/GenBank/DDBJ whole genome shotgun (WGS) entry which is preliminary data.</text>
</comment>
<accession>A0AAI9Z3A9</accession>
<dbReference type="AlphaFoldDB" id="A0AAI9Z3A9"/>
<dbReference type="GeneID" id="85335791"/>
<dbReference type="EMBL" id="MOOE01000004">
    <property type="protein sequence ID" value="KAK1532078.1"/>
    <property type="molecule type" value="Genomic_DNA"/>
</dbReference>
<keyword evidence="2" id="KW-1185">Reference proteome</keyword>
<organism evidence="1 2">
    <name type="scientific">Colletotrichum costaricense</name>
    <dbReference type="NCBI Taxonomy" id="1209916"/>
    <lineage>
        <taxon>Eukaryota</taxon>
        <taxon>Fungi</taxon>
        <taxon>Dikarya</taxon>
        <taxon>Ascomycota</taxon>
        <taxon>Pezizomycotina</taxon>
        <taxon>Sordariomycetes</taxon>
        <taxon>Hypocreomycetidae</taxon>
        <taxon>Glomerellales</taxon>
        <taxon>Glomerellaceae</taxon>
        <taxon>Colletotrichum</taxon>
        <taxon>Colletotrichum acutatum species complex</taxon>
    </lineage>
</organism>
<proteinExistence type="predicted"/>
<gene>
    <name evidence="1" type="ORF">CCOS01_04061</name>
</gene>